<accession>A0AAW1SLN3</accession>
<evidence type="ECO:0000313" key="1">
    <source>
        <dbReference type="EMBL" id="KAK9848935.1"/>
    </source>
</evidence>
<dbReference type="PANTHER" id="PTHR36529:SF1">
    <property type="entry name" value="GLYCOSYLTRANSFERASE"/>
    <property type="match status" value="1"/>
</dbReference>
<name>A0AAW1SLN3_9CHLO</name>
<dbReference type="NCBIfam" id="TIGR04282">
    <property type="entry name" value="glyco_like_cofC"/>
    <property type="match status" value="1"/>
</dbReference>
<proteinExistence type="predicted"/>
<dbReference type="Pfam" id="PF09837">
    <property type="entry name" value="DUF2064"/>
    <property type="match status" value="1"/>
</dbReference>
<organism evidence="1 2">
    <name type="scientific">Apatococcus fuscideae</name>
    <dbReference type="NCBI Taxonomy" id="2026836"/>
    <lineage>
        <taxon>Eukaryota</taxon>
        <taxon>Viridiplantae</taxon>
        <taxon>Chlorophyta</taxon>
        <taxon>core chlorophytes</taxon>
        <taxon>Trebouxiophyceae</taxon>
        <taxon>Chlorellales</taxon>
        <taxon>Chlorellaceae</taxon>
        <taxon>Apatococcus</taxon>
    </lineage>
</organism>
<dbReference type="Proteomes" id="UP001485043">
    <property type="component" value="Unassembled WGS sequence"/>
</dbReference>
<comment type="caution">
    <text evidence="1">The sequence shown here is derived from an EMBL/GenBank/DDBJ whole genome shotgun (WGS) entry which is preliminary data.</text>
</comment>
<evidence type="ECO:0008006" key="3">
    <source>
        <dbReference type="Google" id="ProtNLM"/>
    </source>
</evidence>
<dbReference type="EMBL" id="JALJOV010001373">
    <property type="protein sequence ID" value="KAK9848935.1"/>
    <property type="molecule type" value="Genomic_DNA"/>
</dbReference>
<protein>
    <recommendedName>
        <fullName evidence="3">Glycosyltransferase</fullName>
    </recommendedName>
</protein>
<gene>
    <name evidence="1" type="ORF">WJX84_003401</name>
</gene>
<reference evidence="1 2" key="1">
    <citation type="journal article" date="2024" name="Nat. Commun.">
        <title>Phylogenomics reveals the evolutionary origins of lichenization in chlorophyte algae.</title>
        <authorList>
            <person name="Puginier C."/>
            <person name="Libourel C."/>
            <person name="Otte J."/>
            <person name="Skaloud P."/>
            <person name="Haon M."/>
            <person name="Grisel S."/>
            <person name="Petersen M."/>
            <person name="Berrin J.G."/>
            <person name="Delaux P.M."/>
            <person name="Dal Grande F."/>
            <person name="Keller J."/>
        </authorList>
    </citation>
    <scope>NUCLEOTIDE SEQUENCE [LARGE SCALE GENOMIC DNA]</scope>
    <source>
        <strain evidence="1 2">SAG 2523</strain>
    </source>
</reference>
<dbReference type="InterPro" id="IPR029044">
    <property type="entry name" value="Nucleotide-diphossugar_trans"/>
</dbReference>
<dbReference type="AlphaFoldDB" id="A0AAW1SLN3"/>
<keyword evidence="2" id="KW-1185">Reference proteome</keyword>
<dbReference type="PANTHER" id="PTHR36529">
    <property type="entry name" value="SLL1095 PROTEIN"/>
    <property type="match status" value="1"/>
</dbReference>
<dbReference type="SUPFAM" id="SSF53448">
    <property type="entry name" value="Nucleotide-diphospho-sugar transferases"/>
    <property type="match status" value="1"/>
</dbReference>
<dbReference type="InterPro" id="IPR018641">
    <property type="entry name" value="Trfase_1_rSAM/seldom-assoc"/>
</dbReference>
<dbReference type="Gene3D" id="3.90.550.10">
    <property type="entry name" value="Spore Coat Polysaccharide Biosynthesis Protein SpsA, Chain A"/>
    <property type="match status" value="1"/>
</dbReference>
<evidence type="ECO:0000313" key="2">
    <source>
        <dbReference type="Proteomes" id="UP001485043"/>
    </source>
</evidence>
<sequence length="236" mass="25620">MTRAVIVFAKYPKIGTVKTRLAAGIGGQAATDLYKSFVSKILQESLKCTGTSVYLALAAPVEHQLLTEWLQMTADPSAFILMQQLATPDLGERMRNAMQHVIDTGATEVVLVGSDIPDLDAGILTEAFAALSSDEIVFGPAQDGGFYLVGARRLHRHLFQGITWSTSDVLVNTVKQAESCGLVVAVTNNLPRLRDIDTAEDLEAWLAQAKSTAACLDGMMRLAEESLRPRMERRLA</sequence>